<evidence type="ECO:0000313" key="2">
    <source>
        <dbReference type="Proteomes" id="UP000709295"/>
    </source>
</evidence>
<sequence>MGGIPAPNTPSLVQEVLTCRPLSVLHTRHLFAILACAKRPSGWTRPSTSLSSDYRPLIPRLLPICGFCREAPVLRPTIVMEYQMAMLYQQLKGAANVHTMDDRGTGRSTFLDCAATQAITSGSPRGKSMDPSEVPSCAQALEDKYGDLASFSTTSAAKDL</sequence>
<reference evidence="1" key="1">
    <citation type="submission" date="2021-01" db="EMBL/GenBank/DDBJ databases">
        <title>Phytophthora aleatoria, a newly-described species from Pinus radiata is distinct from Phytophthora cactorum isolates based on comparative genomics.</title>
        <authorList>
            <person name="Mcdougal R."/>
            <person name="Panda P."/>
            <person name="Williams N."/>
            <person name="Studholme D.J."/>
        </authorList>
    </citation>
    <scope>NUCLEOTIDE SEQUENCE</scope>
    <source>
        <strain evidence="1">NZFS 4037</strain>
    </source>
</reference>
<dbReference type="AlphaFoldDB" id="A0A8J5MC32"/>
<organism evidence="1 2">
    <name type="scientific">Phytophthora aleatoria</name>
    <dbReference type="NCBI Taxonomy" id="2496075"/>
    <lineage>
        <taxon>Eukaryota</taxon>
        <taxon>Sar</taxon>
        <taxon>Stramenopiles</taxon>
        <taxon>Oomycota</taxon>
        <taxon>Peronosporomycetes</taxon>
        <taxon>Peronosporales</taxon>
        <taxon>Peronosporaceae</taxon>
        <taxon>Phytophthora</taxon>
    </lineage>
</organism>
<name>A0A8J5MC32_9STRA</name>
<feature type="non-terminal residue" evidence="1">
    <location>
        <position position="1"/>
    </location>
</feature>
<accession>A0A8J5MC32</accession>
<proteinExistence type="predicted"/>
<evidence type="ECO:0000313" key="1">
    <source>
        <dbReference type="EMBL" id="KAG6943517.1"/>
    </source>
</evidence>
<dbReference type="Proteomes" id="UP000709295">
    <property type="component" value="Unassembled WGS sequence"/>
</dbReference>
<gene>
    <name evidence="1" type="ORF">JG688_00017567</name>
</gene>
<comment type="caution">
    <text evidence="1">The sequence shown here is derived from an EMBL/GenBank/DDBJ whole genome shotgun (WGS) entry which is preliminary data.</text>
</comment>
<keyword evidence="2" id="KW-1185">Reference proteome</keyword>
<protein>
    <submittedName>
        <fullName evidence="1">Uncharacterized protein</fullName>
    </submittedName>
</protein>
<dbReference type="EMBL" id="JAENGY010002680">
    <property type="protein sequence ID" value="KAG6943517.1"/>
    <property type="molecule type" value="Genomic_DNA"/>
</dbReference>